<name>A0ABR4HAU9_9EURO</name>
<keyword evidence="2" id="KW-0472">Membrane</keyword>
<sequence length="668" mass="76319">MACYGLGDLKGKRRVSKTSDYQSTENSDNPRPGAAINGNSHQPGSSEESGPSSSAIYGVFTSTDQYREPSYTRSTLSTCSTLSTPEGKAEANPALLGVIQHVIEDPATPTMEKASLIAQIVSTKGSERGVGDEEENWRRDEDIRRREDEVMRREEDIKANQVEAHRLSRENDHLRARLRDLRNDNQPNQGGRPANATEGNAKDQSATEREQKDKIRKLEEDEKRIRDELAEHKNRVASLNLHLDYAGNILADYRGKMVDYEQKSDEWIKSLRDYNEMLSLENINLKTQVQEIRNFVASIRQSDTSRWVKELQEAREAKERSRREGSNDRLVFGTIDREMADAFQTDTKMGDAPEPYIPPASTRMRRRLANVKPRKRAGSPEAQVARPPECRSTVSRATETYLKFGGGNKGKETSPVRPLKKSIVRTLPRKRTRLAKGADMIRRVEAVSDAERLPTPPKRIGPWYSTNPYDRRNDEELAKMMARLTMSRHSHEERGIQTEHDYEIKLVTIRDNILGYIPKNKIYTTPRYLPQQPAPLSKAQRAQWAMITDKWTLGPERAPKKQVRFAKDADYEPKPQSRASRPERKGLKASQFKLNWAHLLILILMLLLWWSNLGSPEDPKHTWKMANRKLEELAPQLRNLHGEIDSRAVRILEFEVGRFSDIDPGVIG</sequence>
<keyword evidence="2" id="KW-0812">Transmembrane</keyword>
<evidence type="ECO:0000256" key="1">
    <source>
        <dbReference type="SAM" id="MobiDB-lite"/>
    </source>
</evidence>
<feature type="region of interest" description="Disordered" evidence="1">
    <location>
        <begin position="180"/>
        <end position="219"/>
    </location>
</feature>
<evidence type="ECO:0000256" key="2">
    <source>
        <dbReference type="SAM" id="Phobius"/>
    </source>
</evidence>
<evidence type="ECO:0000313" key="4">
    <source>
        <dbReference type="Proteomes" id="UP001610334"/>
    </source>
</evidence>
<dbReference type="Proteomes" id="UP001610334">
    <property type="component" value="Unassembled WGS sequence"/>
</dbReference>
<feature type="transmembrane region" description="Helical" evidence="2">
    <location>
        <begin position="596"/>
        <end position="615"/>
    </location>
</feature>
<feature type="region of interest" description="Disordered" evidence="1">
    <location>
        <begin position="1"/>
        <end position="87"/>
    </location>
</feature>
<feature type="compositionally biased region" description="Low complexity" evidence="1">
    <location>
        <begin position="71"/>
        <end position="84"/>
    </location>
</feature>
<evidence type="ECO:0008006" key="5">
    <source>
        <dbReference type="Google" id="ProtNLM"/>
    </source>
</evidence>
<feature type="compositionally biased region" description="Basic and acidic residues" evidence="1">
    <location>
        <begin position="205"/>
        <end position="219"/>
    </location>
</feature>
<feature type="compositionally biased region" description="Polar residues" evidence="1">
    <location>
        <begin position="18"/>
        <end position="29"/>
    </location>
</feature>
<reference evidence="3 4" key="1">
    <citation type="submission" date="2024-07" db="EMBL/GenBank/DDBJ databases">
        <title>Section-level genome sequencing and comparative genomics of Aspergillus sections Usti and Cavernicolus.</title>
        <authorList>
            <consortium name="Lawrence Berkeley National Laboratory"/>
            <person name="Nybo J.L."/>
            <person name="Vesth T.C."/>
            <person name="Theobald S."/>
            <person name="Frisvad J.C."/>
            <person name="Larsen T.O."/>
            <person name="Kjaerboelling I."/>
            <person name="Rothschild-Mancinelli K."/>
            <person name="Lyhne E.K."/>
            <person name="Kogle M.E."/>
            <person name="Barry K."/>
            <person name="Clum A."/>
            <person name="Na H."/>
            <person name="Ledsgaard L."/>
            <person name="Lin J."/>
            <person name="Lipzen A."/>
            <person name="Kuo A."/>
            <person name="Riley R."/>
            <person name="Mondo S."/>
            <person name="Labutti K."/>
            <person name="Haridas S."/>
            <person name="Pangalinan J."/>
            <person name="Salamov A.A."/>
            <person name="Simmons B.A."/>
            <person name="Magnuson J.K."/>
            <person name="Chen J."/>
            <person name="Drula E."/>
            <person name="Henrissat B."/>
            <person name="Wiebenga A."/>
            <person name="Lubbers R.J."/>
            <person name="Gomes A.C."/>
            <person name="Makela M.R."/>
            <person name="Stajich J."/>
            <person name="Grigoriev I.V."/>
            <person name="Mortensen U.H."/>
            <person name="De Vries R.P."/>
            <person name="Baker S.E."/>
            <person name="Andersen M.R."/>
        </authorList>
    </citation>
    <scope>NUCLEOTIDE SEQUENCE [LARGE SCALE GENOMIC DNA]</scope>
    <source>
        <strain evidence="3 4">CBS 588.65</strain>
    </source>
</reference>
<comment type="caution">
    <text evidence="3">The sequence shown here is derived from an EMBL/GenBank/DDBJ whole genome shotgun (WGS) entry which is preliminary data.</text>
</comment>
<organism evidence="3 4">
    <name type="scientific">Aspergillus granulosus</name>
    <dbReference type="NCBI Taxonomy" id="176169"/>
    <lineage>
        <taxon>Eukaryota</taxon>
        <taxon>Fungi</taxon>
        <taxon>Dikarya</taxon>
        <taxon>Ascomycota</taxon>
        <taxon>Pezizomycotina</taxon>
        <taxon>Eurotiomycetes</taxon>
        <taxon>Eurotiomycetidae</taxon>
        <taxon>Eurotiales</taxon>
        <taxon>Aspergillaceae</taxon>
        <taxon>Aspergillus</taxon>
        <taxon>Aspergillus subgen. Nidulantes</taxon>
    </lineage>
</organism>
<keyword evidence="2" id="KW-1133">Transmembrane helix</keyword>
<gene>
    <name evidence="3" type="ORF">BJX63DRAFT_432499</name>
</gene>
<accession>A0ABR4HAU9</accession>
<evidence type="ECO:0000313" key="3">
    <source>
        <dbReference type="EMBL" id="KAL2812603.1"/>
    </source>
</evidence>
<keyword evidence="4" id="KW-1185">Reference proteome</keyword>
<protein>
    <recommendedName>
        <fullName evidence="5">Spindle pole body-associated protein cut12 domain-containing protein</fullName>
    </recommendedName>
</protein>
<proteinExistence type="predicted"/>
<feature type="compositionally biased region" description="Basic and acidic residues" evidence="1">
    <location>
        <begin position="565"/>
        <end position="584"/>
    </location>
</feature>
<feature type="compositionally biased region" description="Low complexity" evidence="1">
    <location>
        <begin position="43"/>
        <end position="54"/>
    </location>
</feature>
<feature type="region of interest" description="Disordered" evidence="1">
    <location>
        <begin position="558"/>
        <end position="584"/>
    </location>
</feature>
<dbReference type="EMBL" id="JBFXLT010000046">
    <property type="protein sequence ID" value="KAL2812603.1"/>
    <property type="molecule type" value="Genomic_DNA"/>
</dbReference>
<feature type="region of interest" description="Disordered" evidence="1">
    <location>
        <begin position="370"/>
        <end position="393"/>
    </location>
</feature>